<evidence type="ECO:0008006" key="4">
    <source>
        <dbReference type="Google" id="ProtNLM"/>
    </source>
</evidence>
<proteinExistence type="predicted"/>
<evidence type="ECO:0000256" key="1">
    <source>
        <dbReference type="SAM" id="SignalP"/>
    </source>
</evidence>
<sequence length="219" mass="22901">MRINTAKHWVFVAIIAAAQPAQAVAVSDAIGDYVAGYNGSTAGDLDVVSASVSYDQATATFRLDSTFNADIGSSPSGFYIWGFNRGGGTALFESNGLKNILFDSVVRLNNDGTGLVTLIAPSFSTTNLAPGSVTITGNHMVAEIASGLLPSTGFAPESFTWNLWPRDGAVSAGFTQISDFAPDTFNVGVQVVPLPNAAWLFGSMLGSLGLRRNRRASGR</sequence>
<dbReference type="Proteomes" id="UP000077628">
    <property type="component" value="Unassembled WGS sequence"/>
</dbReference>
<organism evidence="2 3">
    <name type="scientific">Methylomonas koyamae</name>
    <dbReference type="NCBI Taxonomy" id="702114"/>
    <lineage>
        <taxon>Bacteria</taxon>
        <taxon>Pseudomonadati</taxon>
        <taxon>Pseudomonadota</taxon>
        <taxon>Gammaproteobacteria</taxon>
        <taxon>Methylococcales</taxon>
        <taxon>Methylococcaceae</taxon>
        <taxon>Methylomonas</taxon>
    </lineage>
</organism>
<feature type="chain" id="PRO_5008069614" description="PEP-CTERM protein-sorting domain-containing protein" evidence="1">
    <location>
        <begin position="24"/>
        <end position="219"/>
    </location>
</feature>
<accession>A0A177NWK1</accession>
<keyword evidence="1" id="KW-0732">Signal</keyword>
<reference evidence="3" key="1">
    <citation type="submission" date="2016-03" db="EMBL/GenBank/DDBJ databases">
        <authorList>
            <person name="Heylen K."/>
            <person name="De Vos P."/>
            <person name="Vekeman B."/>
        </authorList>
    </citation>
    <scope>NUCLEOTIDE SEQUENCE [LARGE SCALE GENOMIC DNA]</scope>
    <source>
        <strain evidence="3">R-45383</strain>
    </source>
</reference>
<dbReference type="OrthoDB" id="8902172at2"/>
<feature type="signal peptide" evidence="1">
    <location>
        <begin position="1"/>
        <end position="23"/>
    </location>
</feature>
<name>A0A177NWK1_9GAMM</name>
<dbReference type="EMBL" id="LUUK01000078">
    <property type="protein sequence ID" value="OAI22416.1"/>
    <property type="molecule type" value="Genomic_DNA"/>
</dbReference>
<evidence type="ECO:0000313" key="3">
    <source>
        <dbReference type="Proteomes" id="UP000077628"/>
    </source>
</evidence>
<dbReference type="AlphaFoldDB" id="A0A177NWK1"/>
<gene>
    <name evidence="2" type="ORF">A1355_02050</name>
</gene>
<dbReference type="RefSeq" id="WP_064026370.1">
    <property type="nucleotide sequence ID" value="NZ_LUUK01000078.1"/>
</dbReference>
<protein>
    <recommendedName>
        <fullName evidence="4">PEP-CTERM protein-sorting domain-containing protein</fullName>
    </recommendedName>
</protein>
<comment type="caution">
    <text evidence="2">The sequence shown here is derived from an EMBL/GenBank/DDBJ whole genome shotgun (WGS) entry which is preliminary data.</text>
</comment>
<evidence type="ECO:0000313" key="2">
    <source>
        <dbReference type="EMBL" id="OAI22416.1"/>
    </source>
</evidence>
<keyword evidence="3" id="KW-1185">Reference proteome</keyword>